<accession>A0A239LRI7</accession>
<feature type="transmembrane region" description="Helical" evidence="1">
    <location>
        <begin position="35"/>
        <end position="53"/>
    </location>
</feature>
<dbReference type="Proteomes" id="UP000198309">
    <property type="component" value="Unassembled WGS sequence"/>
</dbReference>
<evidence type="ECO:0000313" key="2">
    <source>
        <dbReference type="EMBL" id="SDJ94043.1"/>
    </source>
</evidence>
<organism evidence="2 5">
    <name type="scientific">Pseudomonas delhiensis</name>
    <dbReference type="NCBI Taxonomy" id="366289"/>
    <lineage>
        <taxon>Bacteria</taxon>
        <taxon>Pseudomonadati</taxon>
        <taxon>Pseudomonadota</taxon>
        <taxon>Gammaproteobacteria</taxon>
        <taxon>Pseudomonadales</taxon>
        <taxon>Pseudomonadaceae</taxon>
        <taxon>Pseudomonas</taxon>
    </lineage>
</organism>
<dbReference type="Proteomes" id="UP000199693">
    <property type="component" value="Unassembled WGS sequence"/>
</dbReference>
<name>A0A239LRI7_9PSED</name>
<evidence type="ECO:0000313" key="3">
    <source>
        <dbReference type="EMBL" id="SNT33071.1"/>
    </source>
</evidence>
<dbReference type="EMBL" id="FNEC01000025">
    <property type="protein sequence ID" value="SDJ94043.1"/>
    <property type="molecule type" value="Genomic_DNA"/>
</dbReference>
<evidence type="ECO:0000313" key="4">
    <source>
        <dbReference type="Proteomes" id="UP000198309"/>
    </source>
</evidence>
<dbReference type="EMBL" id="FZPC01000021">
    <property type="protein sequence ID" value="SNT33071.1"/>
    <property type="molecule type" value="Genomic_DNA"/>
</dbReference>
<evidence type="ECO:0000256" key="1">
    <source>
        <dbReference type="SAM" id="Phobius"/>
    </source>
</evidence>
<dbReference type="AlphaFoldDB" id="A0A239LRI7"/>
<reference evidence="2 5" key="1">
    <citation type="submission" date="2016-10" db="EMBL/GenBank/DDBJ databases">
        <authorList>
            <person name="de Groot N.N."/>
        </authorList>
    </citation>
    <scope>NUCLEOTIDE SEQUENCE [LARGE SCALE GENOMIC DNA]</scope>
    <source>
        <strain evidence="2 5">CCM 7361</strain>
    </source>
</reference>
<gene>
    <name evidence="2" type="ORF">SAMN05216189_102578</name>
    <name evidence="3" type="ORF">SAMN06295949_121123</name>
</gene>
<keyword evidence="1" id="KW-0812">Transmembrane</keyword>
<keyword evidence="4" id="KW-1185">Reference proteome</keyword>
<proteinExistence type="predicted"/>
<keyword evidence="1" id="KW-0472">Membrane</keyword>
<evidence type="ECO:0000313" key="5">
    <source>
        <dbReference type="Proteomes" id="UP000199693"/>
    </source>
</evidence>
<reference evidence="3 4" key="2">
    <citation type="submission" date="2017-06" db="EMBL/GenBank/DDBJ databases">
        <authorList>
            <person name="Varghese N."/>
            <person name="Submissions S."/>
        </authorList>
    </citation>
    <scope>NUCLEOTIDE SEQUENCE [LARGE SCALE GENOMIC DNA]</scope>
    <source>
        <strain evidence="3 4">RLD-1</strain>
    </source>
</reference>
<sequence>MEGLRVKDRILLILASLLAAGLAWAFFHYLGQNAWSLFSAALIIALGCQNIRLQRKLKALRSDADSQSRDI</sequence>
<protein>
    <submittedName>
        <fullName evidence="2">Uncharacterized protein</fullName>
    </submittedName>
</protein>
<keyword evidence="1" id="KW-1133">Transmembrane helix</keyword>